<dbReference type="EMBL" id="JACHKY010000001">
    <property type="protein sequence ID" value="MBB4796419.1"/>
    <property type="molecule type" value="Genomic_DNA"/>
</dbReference>
<gene>
    <name evidence="10" type="ORF">HNP32_000133</name>
</gene>
<dbReference type="InterPro" id="IPR003661">
    <property type="entry name" value="HisK_dim/P_dom"/>
</dbReference>
<keyword evidence="4 10" id="KW-0808">Transferase</keyword>
<dbReference type="PROSITE" id="PS50109">
    <property type="entry name" value="HIS_KIN"/>
    <property type="match status" value="1"/>
</dbReference>
<evidence type="ECO:0000256" key="2">
    <source>
        <dbReference type="ARBA" id="ARBA00012438"/>
    </source>
</evidence>
<keyword evidence="8" id="KW-0902">Two-component regulatory system</keyword>
<dbReference type="SMART" id="SM00387">
    <property type="entry name" value="HATPase_c"/>
    <property type="match status" value="1"/>
</dbReference>
<evidence type="ECO:0000259" key="9">
    <source>
        <dbReference type="PROSITE" id="PS50109"/>
    </source>
</evidence>
<dbReference type="InterPro" id="IPR003594">
    <property type="entry name" value="HATPase_dom"/>
</dbReference>
<name>A0A7W7ILA3_9CAUL</name>
<evidence type="ECO:0000256" key="7">
    <source>
        <dbReference type="ARBA" id="ARBA00022840"/>
    </source>
</evidence>
<dbReference type="RefSeq" id="WP_311769879.1">
    <property type="nucleotide sequence ID" value="NZ_JACHKY010000001.1"/>
</dbReference>
<dbReference type="Pfam" id="PF08448">
    <property type="entry name" value="PAS_4"/>
    <property type="match status" value="1"/>
</dbReference>
<dbReference type="Gene3D" id="1.10.287.130">
    <property type="match status" value="1"/>
</dbReference>
<keyword evidence="11" id="KW-1185">Reference proteome</keyword>
<dbReference type="PANTHER" id="PTHR43065">
    <property type="entry name" value="SENSOR HISTIDINE KINASE"/>
    <property type="match status" value="1"/>
</dbReference>
<dbReference type="CDD" id="cd00130">
    <property type="entry name" value="PAS"/>
    <property type="match status" value="1"/>
</dbReference>
<dbReference type="InterPro" id="IPR004358">
    <property type="entry name" value="Sig_transdc_His_kin-like_C"/>
</dbReference>
<feature type="domain" description="Histidine kinase" evidence="9">
    <location>
        <begin position="247"/>
        <end position="461"/>
    </location>
</feature>
<dbReference type="GO" id="GO:0000155">
    <property type="term" value="F:phosphorelay sensor kinase activity"/>
    <property type="evidence" value="ECO:0007669"/>
    <property type="project" value="InterPro"/>
</dbReference>
<dbReference type="PRINTS" id="PR00344">
    <property type="entry name" value="BCTRLSENSOR"/>
</dbReference>
<dbReference type="AlphaFoldDB" id="A0A7W7ILA3"/>
<keyword evidence="6 10" id="KW-0418">Kinase</keyword>
<dbReference type="Pfam" id="PF00512">
    <property type="entry name" value="HisKA"/>
    <property type="match status" value="1"/>
</dbReference>
<evidence type="ECO:0000313" key="10">
    <source>
        <dbReference type="EMBL" id="MBB4796419.1"/>
    </source>
</evidence>
<dbReference type="SUPFAM" id="SSF55785">
    <property type="entry name" value="PYP-like sensor domain (PAS domain)"/>
    <property type="match status" value="1"/>
</dbReference>
<proteinExistence type="predicted"/>
<evidence type="ECO:0000256" key="6">
    <source>
        <dbReference type="ARBA" id="ARBA00022777"/>
    </source>
</evidence>
<reference evidence="10 11" key="1">
    <citation type="submission" date="2020-08" db="EMBL/GenBank/DDBJ databases">
        <title>Functional genomics of gut bacteria from endangered species of beetles.</title>
        <authorList>
            <person name="Carlos-Shanley C."/>
        </authorList>
    </citation>
    <scope>NUCLEOTIDE SEQUENCE [LARGE SCALE GENOMIC DNA]</scope>
    <source>
        <strain evidence="10 11">S00123</strain>
    </source>
</reference>
<keyword evidence="7" id="KW-0067">ATP-binding</keyword>
<evidence type="ECO:0000256" key="5">
    <source>
        <dbReference type="ARBA" id="ARBA00022741"/>
    </source>
</evidence>
<dbReference type="InterPro" id="IPR036890">
    <property type="entry name" value="HATPase_C_sf"/>
</dbReference>
<dbReference type="SMART" id="SM00388">
    <property type="entry name" value="HisKA"/>
    <property type="match status" value="1"/>
</dbReference>
<evidence type="ECO:0000313" key="11">
    <source>
        <dbReference type="Proteomes" id="UP000539957"/>
    </source>
</evidence>
<dbReference type="InterPro" id="IPR036097">
    <property type="entry name" value="HisK_dim/P_sf"/>
</dbReference>
<evidence type="ECO:0000256" key="1">
    <source>
        <dbReference type="ARBA" id="ARBA00000085"/>
    </source>
</evidence>
<dbReference type="InterPro" id="IPR005467">
    <property type="entry name" value="His_kinase_dom"/>
</dbReference>
<sequence length="466" mass="49832">MLLAIVAVGGAVGFRTLLEGLGQFYYLPMVPAVVITAMLARRPATALAVALSIAVNLALVPRESLSDALTNAALFAGVTWLLAEICWGLRALDERTRDLSRQLAAKDAMLNTALASVPVVTLEANGEIRRLNPAAADLFALTEKAARGRPFAELAPGFDIKATTRTGATGGPLESKDAHWNGLRPDGATFPLSIQYGIVPGSSGGEHVALCLTDLSRWHAADAQARELHAQLNKVWRLNSLGEMAATLAHELNQPLSAAATYLHASQVDMERAGPLGDSALRTAELAKGQLLRAGKIIRRMRELLSLEVRRMDTERASSMIEDLGPIFTMIGASKGVAIRLDLEAEDDRVQAERIQFQQAMVNLTRNAVEAVGDRTSPEVVIVGRTVSDTQYRISVEDNGPGIADDQIDRIFQPMTTTKSGGMGLGLSVTRTIVESHGGRLQVSRSALGGAAFSFTLNREPSVETV</sequence>
<comment type="catalytic activity">
    <reaction evidence="1">
        <text>ATP + protein L-histidine = ADP + protein N-phospho-L-histidine.</text>
        <dbReference type="EC" id="2.7.13.3"/>
    </reaction>
</comment>
<dbReference type="SUPFAM" id="SSF55874">
    <property type="entry name" value="ATPase domain of HSP90 chaperone/DNA topoisomerase II/histidine kinase"/>
    <property type="match status" value="1"/>
</dbReference>
<accession>A0A7W7ILA3</accession>
<dbReference type="CDD" id="cd00082">
    <property type="entry name" value="HisKA"/>
    <property type="match status" value="1"/>
</dbReference>
<keyword evidence="5" id="KW-0547">Nucleotide-binding</keyword>
<dbReference type="GO" id="GO:0005524">
    <property type="term" value="F:ATP binding"/>
    <property type="evidence" value="ECO:0007669"/>
    <property type="project" value="UniProtKB-KW"/>
</dbReference>
<dbReference type="InterPro" id="IPR035965">
    <property type="entry name" value="PAS-like_dom_sf"/>
</dbReference>
<dbReference type="SUPFAM" id="SSF47384">
    <property type="entry name" value="Homodimeric domain of signal transducing histidine kinase"/>
    <property type="match status" value="1"/>
</dbReference>
<dbReference type="EC" id="2.7.13.3" evidence="2"/>
<dbReference type="Pfam" id="PF02518">
    <property type="entry name" value="HATPase_c"/>
    <property type="match status" value="1"/>
</dbReference>
<dbReference type="Proteomes" id="UP000539957">
    <property type="component" value="Unassembled WGS sequence"/>
</dbReference>
<evidence type="ECO:0000256" key="8">
    <source>
        <dbReference type="ARBA" id="ARBA00023012"/>
    </source>
</evidence>
<dbReference type="PANTHER" id="PTHR43065:SF10">
    <property type="entry name" value="PEROXIDE STRESS-ACTIVATED HISTIDINE KINASE MAK3"/>
    <property type="match status" value="1"/>
</dbReference>
<protein>
    <recommendedName>
        <fullName evidence="2">histidine kinase</fullName>
        <ecNumber evidence="2">2.7.13.3</ecNumber>
    </recommendedName>
</protein>
<evidence type="ECO:0000256" key="4">
    <source>
        <dbReference type="ARBA" id="ARBA00022679"/>
    </source>
</evidence>
<organism evidence="10 11">
    <name type="scientific">Brevundimonas bullata</name>
    <dbReference type="NCBI Taxonomy" id="13160"/>
    <lineage>
        <taxon>Bacteria</taxon>
        <taxon>Pseudomonadati</taxon>
        <taxon>Pseudomonadota</taxon>
        <taxon>Alphaproteobacteria</taxon>
        <taxon>Caulobacterales</taxon>
        <taxon>Caulobacteraceae</taxon>
        <taxon>Brevundimonas</taxon>
    </lineage>
</organism>
<keyword evidence="3" id="KW-0597">Phosphoprotein</keyword>
<dbReference type="InterPro" id="IPR013656">
    <property type="entry name" value="PAS_4"/>
</dbReference>
<dbReference type="Gene3D" id="3.30.565.10">
    <property type="entry name" value="Histidine kinase-like ATPase, C-terminal domain"/>
    <property type="match status" value="1"/>
</dbReference>
<dbReference type="Gene3D" id="3.30.450.20">
    <property type="entry name" value="PAS domain"/>
    <property type="match status" value="1"/>
</dbReference>
<comment type="caution">
    <text evidence="10">The sequence shown here is derived from an EMBL/GenBank/DDBJ whole genome shotgun (WGS) entry which is preliminary data.</text>
</comment>
<dbReference type="InterPro" id="IPR000014">
    <property type="entry name" value="PAS"/>
</dbReference>
<evidence type="ECO:0000256" key="3">
    <source>
        <dbReference type="ARBA" id="ARBA00022553"/>
    </source>
</evidence>